<proteinExistence type="predicted"/>
<dbReference type="InterPro" id="IPR025232">
    <property type="entry name" value="DUF4174"/>
</dbReference>
<reference evidence="5 6" key="1">
    <citation type="submission" date="2019-06" db="EMBL/GenBank/DDBJ databases">
        <authorList>
            <person name="Meng X."/>
        </authorList>
    </citation>
    <scope>NUCLEOTIDE SEQUENCE [LARGE SCALE GENOMIC DNA]</scope>
    <source>
        <strain evidence="5 6">M625</strain>
    </source>
</reference>
<dbReference type="AlphaFoldDB" id="A0A504IWM5"/>
<gene>
    <name evidence="5" type="ORF">FHK87_20895</name>
</gene>
<dbReference type="OrthoDB" id="7362103at2"/>
<dbReference type="RefSeq" id="WP_140596293.1">
    <property type="nucleotide sequence ID" value="NZ_VFWZ01000008.1"/>
</dbReference>
<evidence type="ECO:0000259" key="4">
    <source>
        <dbReference type="Pfam" id="PF13778"/>
    </source>
</evidence>
<evidence type="ECO:0000256" key="3">
    <source>
        <dbReference type="SAM" id="Phobius"/>
    </source>
</evidence>
<accession>A0A504IWM5</accession>
<feature type="domain" description="DUF4174" evidence="4">
    <location>
        <begin position="30"/>
        <end position="149"/>
    </location>
</feature>
<dbReference type="Pfam" id="PF13778">
    <property type="entry name" value="DUF4174"/>
    <property type="match status" value="1"/>
</dbReference>
<keyword evidence="3" id="KW-0812">Transmembrane</keyword>
<keyword evidence="2" id="KW-0175">Coiled coil</keyword>
<dbReference type="EMBL" id="VFWZ01000008">
    <property type="protein sequence ID" value="TPN82887.1"/>
    <property type="molecule type" value="Genomic_DNA"/>
</dbReference>
<evidence type="ECO:0000313" key="6">
    <source>
        <dbReference type="Proteomes" id="UP000315540"/>
    </source>
</evidence>
<name>A0A504IWM5_9FLAO</name>
<keyword evidence="3" id="KW-1133">Transmembrane helix</keyword>
<dbReference type="Proteomes" id="UP000315540">
    <property type="component" value="Unassembled WGS sequence"/>
</dbReference>
<evidence type="ECO:0000256" key="2">
    <source>
        <dbReference type="SAM" id="Coils"/>
    </source>
</evidence>
<sequence>MKQNKTVLISGIIIMMMICFSFMDTYAQDLEKHQWENRVLIIKTLDKTSKKYQKQVKEFQNSIEGLIDRKFVLYKIIKNDFTLINYKDSILNTSGKISKKLTTKTLNKKESFEIILIGLDGQIKLRQVEVLTKEDLFKIVDAMPMRKNELKQNKLKN</sequence>
<keyword evidence="3" id="KW-0472">Membrane</keyword>
<feature type="transmembrane region" description="Helical" evidence="3">
    <location>
        <begin position="6"/>
        <end position="23"/>
    </location>
</feature>
<keyword evidence="6" id="KW-1185">Reference proteome</keyword>
<feature type="coiled-coil region" evidence="2">
    <location>
        <begin position="42"/>
        <end position="69"/>
    </location>
</feature>
<evidence type="ECO:0000313" key="5">
    <source>
        <dbReference type="EMBL" id="TPN82887.1"/>
    </source>
</evidence>
<organism evidence="5 6">
    <name type="scientific">Aquimarina algicola</name>
    <dbReference type="NCBI Taxonomy" id="2589995"/>
    <lineage>
        <taxon>Bacteria</taxon>
        <taxon>Pseudomonadati</taxon>
        <taxon>Bacteroidota</taxon>
        <taxon>Flavobacteriia</taxon>
        <taxon>Flavobacteriales</taxon>
        <taxon>Flavobacteriaceae</taxon>
        <taxon>Aquimarina</taxon>
    </lineage>
</organism>
<keyword evidence="1" id="KW-0732">Signal</keyword>
<comment type="caution">
    <text evidence="5">The sequence shown here is derived from an EMBL/GenBank/DDBJ whole genome shotgun (WGS) entry which is preliminary data.</text>
</comment>
<evidence type="ECO:0000256" key="1">
    <source>
        <dbReference type="ARBA" id="ARBA00022729"/>
    </source>
</evidence>
<protein>
    <submittedName>
        <fullName evidence="5">DUF4174 domain-containing protein</fullName>
    </submittedName>
</protein>